<keyword evidence="2" id="KW-1185">Reference proteome</keyword>
<gene>
    <name evidence="1" type="ORF">QAD02_003471</name>
</gene>
<dbReference type="Proteomes" id="UP001239111">
    <property type="component" value="Chromosome 3"/>
</dbReference>
<evidence type="ECO:0000313" key="1">
    <source>
        <dbReference type="EMBL" id="KAJ8672212.1"/>
    </source>
</evidence>
<reference evidence="1" key="1">
    <citation type="submission" date="2023-04" db="EMBL/GenBank/DDBJ databases">
        <title>A chromosome-level genome assembly of the parasitoid wasp Eretmocerus hayati.</title>
        <authorList>
            <person name="Zhong Y."/>
            <person name="Liu S."/>
            <person name="Liu Y."/>
        </authorList>
    </citation>
    <scope>NUCLEOTIDE SEQUENCE</scope>
    <source>
        <strain evidence="1">ZJU_SS_LIU_2023</strain>
    </source>
</reference>
<sequence length="422" mass="46248">MMRRVSDFTSSVGGSVPQPSAAFFVNMNGATCAEQSIEINEIQRFSNSASVNSGGPQGSMFVNMIGSTVAPEVIQTDETQSFSNSSVGTNSSQAQESHLLNMNGSTSTTLFSPPDEPSNVSMVSDMSIDVENTEQSIDNCGCEEIIPPLVEVAEDATMAHHNYAVAAQNNDEVNASELYGNFSVLETLKQQVEVLKKDIIGWMAQGLRSDLSNILERLWKIEGAIVDLDKKLDNYGTRNLDLVEQVQNLTRVVNKGQSVTVSLLTLDDLWTSFNCHFPLDNLDAFIKFDEGLKESESLKATMTEFLENRVTRKMTPAKTMGSVLRKFLTREVIKNYTATKKSGDKLIFCDTQLYKLIEGPMMHVREDKDGNLYPESQVKSSVGGAINNSSDWGDCGGRAIQKVRLSSENEHASGNASTNTTQ</sequence>
<name>A0ACC2NM61_9HYME</name>
<dbReference type="EMBL" id="CM056743">
    <property type="protein sequence ID" value="KAJ8672212.1"/>
    <property type="molecule type" value="Genomic_DNA"/>
</dbReference>
<comment type="caution">
    <text evidence="1">The sequence shown here is derived from an EMBL/GenBank/DDBJ whole genome shotgun (WGS) entry which is preliminary data.</text>
</comment>
<evidence type="ECO:0000313" key="2">
    <source>
        <dbReference type="Proteomes" id="UP001239111"/>
    </source>
</evidence>
<proteinExistence type="predicted"/>
<protein>
    <submittedName>
        <fullName evidence="1">Uncharacterized protein</fullName>
    </submittedName>
</protein>
<accession>A0ACC2NM61</accession>
<organism evidence="1 2">
    <name type="scientific">Eretmocerus hayati</name>
    <dbReference type="NCBI Taxonomy" id="131215"/>
    <lineage>
        <taxon>Eukaryota</taxon>
        <taxon>Metazoa</taxon>
        <taxon>Ecdysozoa</taxon>
        <taxon>Arthropoda</taxon>
        <taxon>Hexapoda</taxon>
        <taxon>Insecta</taxon>
        <taxon>Pterygota</taxon>
        <taxon>Neoptera</taxon>
        <taxon>Endopterygota</taxon>
        <taxon>Hymenoptera</taxon>
        <taxon>Apocrita</taxon>
        <taxon>Proctotrupomorpha</taxon>
        <taxon>Chalcidoidea</taxon>
        <taxon>Aphelinidae</taxon>
        <taxon>Aphelininae</taxon>
        <taxon>Eretmocerus</taxon>
    </lineage>
</organism>